<dbReference type="OrthoDB" id="396512at2"/>
<evidence type="ECO:0000259" key="3">
    <source>
        <dbReference type="Pfam" id="PF00535"/>
    </source>
</evidence>
<organism evidence="4 5">
    <name type="scientific">Lactobacillus equicursoris 66c</name>
    <dbReference type="NCBI Taxonomy" id="872326"/>
    <lineage>
        <taxon>Bacteria</taxon>
        <taxon>Bacillati</taxon>
        <taxon>Bacillota</taxon>
        <taxon>Bacilli</taxon>
        <taxon>Lactobacillales</taxon>
        <taxon>Lactobacillaceae</taxon>
        <taxon>Lactobacillus</taxon>
    </lineage>
</organism>
<dbReference type="PANTHER" id="PTHR22916:SF51">
    <property type="entry name" value="GLYCOSYLTRANSFERASE EPSH-RELATED"/>
    <property type="match status" value="1"/>
</dbReference>
<evidence type="ECO:0000256" key="1">
    <source>
        <dbReference type="ARBA" id="ARBA00022676"/>
    </source>
</evidence>
<evidence type="ECO:0000256" key="2">
    <source>
        <dbReference type="ARBA" id="ARBA00022679"/>
    </source>
</evidence>
<name>K0NQJ0_9LACO</name>
<dbReference type="Gene3D" id="3.90.550.10">
    <property type="entry name" value="Spore Coat Polysaccharide Biosynthesis Protein SpsA, Chain A"/>
    <property type="match status" value="1"/>
</dbReference>
<dbReference type="AlphaFoldDB" id="K0NQJ0"/>
<evidence type="ECO:0000313" key="4">
    <source>
        <dbReference type="EMBL" id="CCK83183.1"/>
    </source>
</evidence>
<dbReference type="EMBL" id="CALZ01000052">
    <property type="protein sequence ID" value="CCK83183.1"/>
    <property type="molecule type" value="Genomic_DNA"/>
</dbReference>
<dbReference type="RefSeq" id="WP_009557709.1">
    <property type="nucleotide sequence ID" value="NZ_CALZ01000052.1"/>
</dbReference>
<keyword evidence="1" id="KW-0328">Glycosyltransferase</keyword>
<reference evidence="4 5" key="1">
    <citation type="submission" date="2012-08" db="EMBL/GenBank/DDBJ databases">
        <title>Draft Genome Sequences of Lactobacillus equicursoris CIP 110162T, isolated from thoroughbred racehorse feces and Lactobacillus sp. CRBIP 24.137 isolated from urine of human.</title>
        <authorList>
            <person name="Cousin S."/>
            <person name="Loux V."/>
            <person name="Ma L."/>
            <person name="Creno S."/>
            <person name="Clermont D."/>
            <person name="Bizet C."/>
            <person name="Bouchier C."/>
        </authorList>
    </citation>
    <scope>NUCLEOTIDE SEQUENCE [LARGE SCALE GENOMIC DNA]</scope>
    <source>
        <strain evidence="4 5">66c</strain>
    </source>
</reference>
<dbReference type="Pfam" id="PF00535">
    <property type="entry name" value="Glycos_transf_2"/>
    <property type="match status" value="1"/>
</dbReference>
<feature type="domain" description="Glycosyltransferase 2-like" evidence="3">
    <location>
        <begin position="5"/>
        <end position="124"/>
    </location>
</feature>
<protein>
    <recommendedName>
        <fullName evidence="3">Glycosyltransferase 2-like domain-containing protein</fullName>
    </recommendedName>
</protein>
<dbReference type="Proteomes" id="UP000009325">
    <property type="component" value="Unassembled WGS sequence"/>
</dbReference>
<dbReference type="PANTHER" id="PTHR22916">
    <property type="entry name" value="GLYCOSYLTRANSFERASE"/>
    <property type="match status" value="1"/>
</dbReference>
<keyword evidence="2" id="KW-0808">Transferase</keyword>
<evidence type="ECO:0000313" key="5">
    <source>
        <dbReference type="Proteomes" id="UP000009325"/>
    </source>
</evidence>
<accession>K0NQJ0</accession>
<dbReference type="InterPro" id="IPR001173">
    <property type="entry name" value="Glyco_trans_2-like"/>
</dbReference>
<comment type="caution">
    <text evidence="4">The sequence shown here is derived from an EMBL/GenBank/DDBJ whole genome shotgun (WGS) entry which is preliminary data.</text>
</comment>
<dbReference type="SUPFAM" id="SSF53448">
    <property type="entry name" value="Nucleotide-diphospho-sugar transferases"/>
    <property type="match status" value="1"/>
</dbReference>
<sequence>MERISVIVPVYNVQKYLDRCVDSIVKQTYPNLEIILVDDGSKDNSGTMCDGYTDSRIKVIHKANAGLGMARNSGIEMATGQYIMFVDSDDYIDLDMIEKLYSDLIKAKADTAIGGFKRVFSNHTDNFLL</sequence>
<dbReference type="InterPro" id="IPR029044">
    <property type="entry name" value="Nucleotide-diphossugar_trans"/>
</dbReference>
<dbReference type="CDD" id="cd00761">
    <property type="entry name" value="Glyco_tranf_GTA_type"/>
    <property type="match status" value="1"/>
</dbReference>
<dbReference type="GO" id="GO:0016757">
    <property type="term" value="F:glycosyltransferase activity"/>
    <property type="evidence" value="ECO:0007669"/>
    <property type="project" value="UniProtKB-KW"/>
</dbReference>
<gene>
    <name evidence="4" type="ORF">BN146_02730</name>
</gene>
<proteinExistence type="predicted"/>